<keyword evidence="2" id="KW-0808">Transferase</keyword>
<dbReference type="InterPro" id="IPR050306">
    <property type="entry name" value="PfkB_Carbo_kinase"/>
</dbReference>
<dbReference type="CDD" id="cd01166">
    <property type="entry name" value="KdgK"/>
    <property type="match status" value="1"/>
</dbReference>
<dbReference type="Proteomes" id="UP000051733">
    <property type="component" value="Unassembled WGS sequence"/>
</dbReference>
<dbReference type="Gene3D" id="3.40.1190.20">
    <property type="match status" value="1"/>
</dbReference>
<proteinExistence type="inferred from homology"/>
<dbReference type="STRING" id="1423813.FC26_GL000029"/>
<dbReference type="GO" id="GO:0005524">
    <property type="term" value="F:ATP binding"/>
    <property type="evidence" value="ECO:0007669"/>
    <property type="project" value="UniProtKB-KW"/>
</dbReference>
<dbReference type="RefSeq" id="WP_057777622.1">
    <property type="nucleotide sequence ID" value="NZ_AYYY01000007.1"/>
</dbReference>
<dbReference type="GO" id="GO:0016301">
    <property type="term" value="F:kinase activity"/>
    <property type="evidence" value="ECO:0007669"/>
    <property type="project" value="UniProtKB-KW"/>
</dbReference>
<reference evidence="7 8" key="1">
    <citation type="journal article" date="2015" name="Genome Announc.">
        <title>Expanding the biotechnology potential of lactobacilli through comparative genomics of 213 strains and associated genera.</title>
        <authorList>
            <person name="Sun Z."/>
            <person name="Harris H.M."/>
            <person name="McCann A."/>
            <person name="Guo C."/>
            <person name="Argimon S."/>
            <person name="Zhang W."/>
            <person name="Yang X."/>
            <person name="Jeffery I.B."/>
            <person name="Cooney J.C."/>
            <person name="Kagawa T.F."/>
            <person name="Liu W."/>
            <person name="Song Y."/>
            <person name="Salvetti E."/>
            <person name="Wrobel A."/>
            <person name="Rasinkangas P."/>
            <person name="Parkhill J."/>
            <person name="Rea M.C."/>
            <person name="O'Sullivan O."/>
            <person name="Ritari J."/>
            <person name="Douillard F.P."/>
            <person name="Paul Ross R."/>
            <person name="Yang R."/>
            <person name="Briner A.E."/>
            <person name="Felis G.E."/>
            <person name="de Vos W.M."/>
            <person name="Barrangou R."/>
            <person name="Klaenhammer T.R."/>
            <person name="Caufield P.W."/>
            <person name="Cui Y."/>
            <person name="Zhang H."/>
            <person name="O'Toole P.W."/>
        </authorList>
    </citation>
    <scope>NUCLEOTIDE SEQUENCE [LARGE SCALE GENOMIC DNA]</scope>
    <source>
        <strain evidence="7 8">DSM 20634</strain>
    </source>
</reference>
<dbReference type="EMBL" id="AYYY01000007">
    <property type="protein sequence ID" value="KRM62243.1"/>
    <property type="molecule type" value="Genomic_DNA"/>
</dbReference>
<keyword evidence="3" id="KW-0547">Nucleotide-binding</keyword>
<dbReference type="InterPro" id="IPR011611">
    <property type="entry name" value="PfkB_dom"/>
</dbReference>
<keyword evidence="4 7" id="KW-0418">Kinase</keyword>
<dbReference type="InterPro" id="IPR029056">
    <property type="entry name" value="Ribokinase-like"/>
</dbReference>
<evidence type="ECO:0000259" key="6">
    <source>
        <dbReference type="Pfam" id="PF00294"/>
    </source>
</evidence>
<dbReference type="Pfam" id="PF00294">
    <property type="entry name" value="PfkB"/>
    <property type="match status" value="1"/>
</dbReference>
<keyword evidence="5" id="KW-0067">ATP-binding</keyword>
<feature type="domain" description="Carbohydrate kinase PfkB" evidence="6">
    <location>
        <begin position="1"/>
        <end position="305"/>
    </location>
</feature>
<comment type="similarity">
    <text evidence="1">Belongs to the carbohydrate kinase PfkB family.</text>
</comment>
<evidence type="ECO:0000256" key="2">
    <source>
        <dbReference type="ARBA" id="ARBA00022679"/>
    </source>
</evidence>
<comment type="caution">
    <text evidence="7">The sequence shown here is derived from an EMBL/GenBank/DDBJ whole genome shotgun (WGS) entry which is preliminary data.</text>
</comment>
<evidence type="ECO:0000313" key="7">
    <source>
        <dbReference type="EMBL" id="KRM62243.1"/>
    </source>
</evidence>
<accession>A0A0R2AGQ9</accession>
<organism evidence="7 8">
    <name type="scientific">Paucilactobacillus vaccinostercus DSM 20634</name>
    <dbReference type="NCBI Taxonomy" id="1423813"/>
    <lineage>
        <taxon>Bacteria</taxon>
        <taxon>Bacillati</taxon>
        <taxon>Bacillota</taxon>
        <taxon>Bacilli</taxon>
        <taxon>Lactobacillales</taxon>
        <taxon>Lactobacillaceae</taxon>
        <taxon>Paucilactobacillus</taxon>
    </lineage>
</organism>
<protein>
    <submittedName>
        <fullName evidence="7">2-dehydro-3-deoxygluconokinase</fullName>
    </submittedName>
</protein>
<sequence>MTELLTIGEPMVLFASDEEDVTLDQATHFSKYSAGAELNVAIGVARLAHRVEYVSAVGDDPFGKYLSREIKDNGIATTYLLTDPDHWTGFYLKQLVSHGDPEIAYFRRDSAAAHFSSSVLDNINFNDLRLAHLSGIFAALSEHDLAVYKRLNQQLNEHQIPVIFDPNLRPTLWQSTEDMIQVTNNLASQAQIVIPGLNEAKILTGLTDPAEIAQFYFNQSVVTTTVIIKMGPSGAVVVDRNGAGIKVSGYPIESVVDTVGAGDGFATGVITALLENMSMIDAAKRGCAIGAMAVMSHGDNDGYPTKEQLENFYRQHVGGRIAKL</sequence>
<dbReference type="PANTHER" id="PTHR43085:SF1">
    <property type="entry name" value="PSEUDOURIDINE KINASE-RELATED"/>
    <property type="match status" value="1"/>
</dbReference>
<dbReference type="PANTHER" id="PTHR43085">
    <property type="entry name" value="HEXOKINASE FAMILY MEMBER"/>
    <property type="match status" value="1"/>
</dbReference>
<keyword evidence="8" id="KW-1185">Reference proteome</keyword>
<evidence type="ECO:0000256" key="1">
    <source>
        <dbReference type="ARBA" id="ARBA00010688"/>
    </source>
</evidence>
<name>A0A0R2AGQ9_9LACO</name>
<dbReference type="SUPFAM" id="SSF53613">
    <property type="entry name" value="Ribokinase-like"/>
    <property type="match status" value="1"/>
</dbReference>
<evidence type="ECO:0000256" key="4">
    <source>
        <dbReference type="ARBA" id="ARBA00022777"/>
    </source>
</evidence>
<evidence type="ECO:0000256" key="5">
    <source>
        <dbReference type="ARBA" id="ARBA00022840"/>
    </source>
</evidence>
<dbReference type="AlphaFoldDB" id="A0A0R2AGQ9"/>
<dbReference type="OrthoDB" id="9813569at2"/>
<gene>
    <name evidence="7" type="ORF">FC26_GL000029</name>
</gene>
<evidence type="ECO:0000256" key="3">
    <source>
        <dbReference type="ARBA" id="ARBA00022741"/>
    </source>
</evidence>
<dbReference type="PATRIC" id="fig|1423813.3.peg.29"/>
<evidence type="ECO:0000313" key="8">
    <source>
        <dbReference type="Proteomes" id="UP000051733"/>
    </source>
</evidence>